<feature type="transmembrane region" description="Helical" evidence="7">
    <location>
        <begin position="62"/>
        <end position="81"/>
    </location>
</feature>
<feature type="transmembrane region" description="Helical" evidence="7">
    <location>
        <begin position="6"/>
        <end position="25"/>
    </location>
</feature>
<accession>A0A6G1SFM6</accession>
<protein>
    <submittedName>
        <fullName evidence="8">Gamma-secretase subunit Aph-1</fullName>
    </submittedName>
</protein>
<dbReference type="GO" id="GO:0016485">
    <property type="term" value="P:protein processing"/>
    <property type="evidence" value="ECO:0007669"/>
    <property type="project" value="InterPro"/>
</dbReference>
<comment type="subcellular location">
    <subcellularLocation>
        <location evidence="1">Membrane</location>
        <topology evidence="1">Multi-pass membrane protein</topology>
    </subcellularLocation>
</comment>
<evidence type="ECO:0000256" key="4">
    <source>
        <dbReference type="ARBA" id="ARBA00022976"/>
    </source>
</evidence>
<reference evidence="8" key="1">
    <citation type="submission" date="2018-10" db="EMBL/GenBank/DDBJ databases">
        <title>Transcriptome assembly of Aceria tosichella (Wheat curl mite) Type 2.</title>
        <authorList>
            <person name="Scully E.D."/>
            <person name="Geib S.M."/>
            <person name="Palmer N.A."/>
            <person name="Gupta A.K."/>
            <person name="Sarath G."/>
            <person name="Tatineni S."/>
        </authorList>
    </citation>
    <scope>NUCLEOTIDE SEQUENCE</scope>
    <source>
        <strain evidence="8">LincolnNE</strain>
    </source>
</reference>
<keyword evidence="4" id="KW-0914">Notch signaling pathway</keyword>
<gene>
    <name evidence="8" type="primary">aph-1</name>
    <name evidence="8" type="ORF">g.6452</name>
</gene>
<dbReference type="InterPro" id="IPR009294">
    <property type="entry name" value="Aph-1"/>
</dbReference>
<evidence type="ECO:0000313" key="8">
    <source>
        <dbReference type="EMBL" id="MDE48772.1"/>
    </source>
</evidence>
<feature type="transmembrane region" description="Helical" evidence="7">
    <location>
        <begin position="198"/>
        <end position="216"/>
    </location>
</feature>
<feature type="transmembrane region" description="Helical" evidence="7">
    <location>
        <begin position="126"/>
        <end position="144"/>
    </location>
</feature>
<evidence type="ECO:0000256" key="2">
    <source>
        <dbReference type="ARBA" id="ARBA00005577"/>
    </source>
</evidence>
<comment type="similarity">
    <text evidence="2">Belongs to the APH-1 family.</text>
</comment>
<keyword evidence="3 7" id="KW-0812">Transmembrane</keyword>
<keyword evidence="5 7" id="KW-1133">Transmembrane helix</keyword>
<keyword evidence="6 7" id="KW-0472">Membrane</keyword>
<dbReference type="EMBL" id="GGYP01004001">
    <property type="protein sequence ID" value="MDE48772.1"/>
    <property type="molecule type" value="Transcribed_RNA"/>
</dbReference>
<evidence type="ECO:0000256" key="7">
    <source>
        <dbReference type="SAM" id="Phobius"/>
    </source>
</evidence>
<sequence>MTLLEFWGCALIAFGPPLAMFSLTVASDPIKVILLISSSFFWLLSFLTVAVCWSIISLFCDYLIIGAYLAVLSQEIFRYLFHVVTKKAQTYLAKLLTNEELASEAAGRNEIMLNADVMKFHDKFRISYVSGLGFGLMNSAFALMNVLTDHIGPGTVGLKGDSHYFLLVSALTALAFTLLNVAWSVIMSQSVETSDKRLAVVVLVSHLLVTSVTFVNRINLQLISILVVYATTILCGLGALQVTGVSVKQLTSLNRRRSVDATT</sequence>
<evidence type="ECO:0000256" key="3">
    <source>
        <dbReference type="ARBA" id="ARBA00022692"/>
    </source>
</evidence>
<dbReference type="GO" id="GO:0016020">
    <property type="term" value="C:membrane"/>
    <property type="evidence" value="ECO:0007669"/>
    <property type="project" value="UniProtKB-SubCell"/>
</dbReference>
<evidence type="ECO:0000256" key="6">
    <source>
        <dbReference type="ARBA" id="ARBA00023136"/>
    </source>
</evidence>
<dbReference type="Pfam" id="PF06105">
    <property type="entry name" value="Aph-1"/>
    <property type="match status" value="1"/>
</dbReference>
<dbReference type="GO" id="GO:0007219">
    <property type="term" value="P:Notch signaling pathway"/>
    <property type="evidence" value="ECO:0007669"/>
    <property type="project" value="UniProtKB-KW"/>
</dbReference>
<evidence type="ECO:0000256" key="5">
    <source>
        <dbReference type="ARBA" id="ARBA00022989"/>
    </source>
</evidence>
<evidence type="ECO:0000256" key="1">
    <source>
        <dbReference type="ARBA" id="ARBA00004141"/>
    </source>
</evidence>
<dbReference type="PANTHER" id="PTHR12889">
    <property type="entry name" value="GAMMA-SECRETASE SUBUNIT APH-1"/>
    <property type="match status" value="1"/>
</dbReference>
<proteinExistence type="inferred from homology"/>
<feature type="transmembrane region" description="Helical" evidence="7">
    <location>
        <begin position="164"/>
        <end position="186"/>
    </location>
</feature>
<name>A0A6G1SFM6_9ACAR</name>
<dbReference type="AlphaFoldDB" id="A0A6G1SFM6"/>
<organism evidence="8">
    <name type="scientific">Aceria tosichella</name>
    <name type="common">wheat curl mite</name>
    <dbReference type="NCBI Taxonomy" id="561515"/>
    <lineage>
        <taxon>Eukaryota</taxon>
        <taxon>Metazoa</taxon>
        <taxon>Ecdysozoa</taxon>
        <taxon>Arthropoda</taxon>
        <taxon>Chelicerata</taxon>
        <taxon>Arachnida</taxon>
        <taxon>Acari</taxon>
        <taxon>Acariformes</taxon>
        <taxon>Trombidiformes</taxon>
        <taxon>Prostigmata</taxon>
        <taxon>Eupodina</taxon>
        <taxon>Eriophyoidea</taxon>
        <taxon>Eriophyidae</taxon>
        <taxon>Eriophyinae</taxon>
        <taxon>Aceriini</taxon>
        <taxon>Aceria</taxon>
    </lineage>
</organism>
<feature type="transmembrane region" description="Helical" evidence="7">
    <location>
        <begin position="222"/>
        <end position="247"/>
    </location>
</feature>
<feature type="transmembrane region" description="Helical" evidence="7">
    <location>
        <begin position="32"/>
        <end position="56"/>
    </location>
</feature>